<evidence type="ECO:0000313" key="1">
    <source>
        <dbReference type="EMBL" id="GBP81088.1"/>
    </source>
</evidence>
<reference evidence="1 2" key="1">
    <citation type="journal article" date="2019" name="Commun. Biol.">
        <title>The bagworm genome reveals a unique fibroin gene that provides high tensile strength.</title>
        <authorList>
            <person name="Kono N."/>
            <person name="Nakamura H."/>
            <person name="Ohtoshi R."/>
            <person name="Tomita M."/>
            <person name="Numata K."/>
            <person name="Arakawa K."/>
        </authorList>
    </citation>
    <scope>NUCLEOTIDE SEQUENCE [LARGE SCALE GENOMIC DNA]</scope>
</reference>
<proteinExistence type="predicted"/>
<dbReference type="AlphaFoldDB" id="A0A4C1YYD7"/>
<name>A0A4C1YYD7_EUMVA</name>
<comment type="caution">
    <text evidence="1">The sequence shown here is derived from an EMBL/GenBank/DDBJ whole genome shotgun (WGS) entry which is preliminary data.</text>
</comment>
<gene>
    <name evidence="1" type="ORF">EVAR_63392_1</name>
</gene>
<protein>
    <submittedName>
        <fullName evidence="1">Uncharacterized protein</fullName>
    </submittedName>
</protein>
<evidence type="ECO:0000313" key="2">
    <source>
        <dbReference type="Proteomes" id="UP000299102"/>
    </source>
</evidence>
<keyword evidence="2" id="KW-1185">Reference proteome</keyword>
<dbReference type="EMBL" id="BGZK01001496">
    <property type="protein sequence ID" value="GBP81088.1"/>
    <property type="molecule type" value="Genomic_DNA"/>
</dbReference>
<accession>A0A4C1YYD7</accession>
<dbReference type="Proteomes" id="UP000299102">
    <property type="component" value="Unassembled WGS sequence"/>
</dbReference>
<organism evidence="1 2">
    <name type="scientific">Eumeta variegata</name>
    <name type="common">Bagworm moth</name>
    <name type="synonym">Eumeta japonica</name>
    <dbReference type="NCBI Taxonomy" id="151549"/>
    <lineage>
        <taxon>Eukaryota</taxon>
        <taxon>Metazoa</taxon>
        <taxon>Ecdysozoa</taxon>
        <taxon>Arthropoda</taxon>
        <taxon>Hexapoda</taxon>
        <taxon>Insecta</taxon>
        <taxon>Pterygota</taxon>
        <taxon>Neoptera</taxon>
        <taxon>Endopterygota</taxon>
        <taxon>Lepidoptera</taxon>
        <taxon>Glossata</taxon>
        <taxon>Ditrysia</taxon>
        <taxon>Tineoidea</taxon>
        <taxon>Psychidae</taxon>
        <taxon>Oiketicinae</taxon>
        <taxon>Eumeta</taxon>
    </lineage>
</organism>
<sequence length="107" mass="11922">MVHSLYNNALARAVSVKIGRQSSSATREVVLEHKGAFLAAAHCRQDKTYEVSTVQQPNLPAKEPCPKRTCTLYENLAKNKECPHCTAALLTVELWRDSNATRKTKII</sequence>